<dbReference type="PANTHER" id="PTHR47447:SF28">
    <property type="entry name" value="PENTACOTRIPEPTIDE-REPEAT REGION OF PRORP DOMAIN-CONTAINING PROTEIN"/>
    <property type="match status" value="1"/>
</dbReference>
<dbReference type="NCBIfam" id="TIGR00756">
    <property type="entry name" value="PPR"/>
    <property type="match status" value="3"/>
</dbReference>
<dbReference type="InterPro" id="IPR011990">
    <property type="entry name" value="TPR-like_helical_dom_sf"/>
</dbReference>
<sequence>MKGKGLKGNVVTYTALISAFCGENNIDKAMQYFDEMLSSGCSPDAIVYYSLISGLTIAGRMDDASVVVSQLKRAGFGLDRACYNVLISGFCKKKKLERVYEMLNEMEETGVKPDTVTYNTLVSYLGKAGDFATASKKVLRKEKCNYYQRRIVAERKFLKHVIQSSIDSDVDYALFKAKTRDSPSDLCISKAGERNLSKDSRPTMPVEFLISSDAL</sequence>
<feature type="repeat" description="PPR" evidence="3">
    <location>
        <begin position="9"/>
        <end position="43"/>
    </location>
</feature>
<gene>
    <name evidence="4" type="ORF">KIW84_020908</name>
</gene>
<evidence type="ECO:0000313" key="5">
    <source>
        <dbReference type="Proteomes" id="UP001058974"/>
    </source>
</evidence>
<evidence type="ECO:0000256" key="2">
    <source>
        <dbReference type="ARBA" id="ARBA00022737"/>
    </source>
</evidence>
<dbReference type="EMBL" id="JAMSHJ010000002">
    <property type="protein sequence ID" value="KAI5433836.1"/>
    <property type="molecule type" value="Genomic_DNA"/>
</dbReference>
<dbReference type="Pfam" id="PF13041">
    <property type="entry name" value="PPR_2"/>
    <property type="match status" value="2"/>
</dbReference>
<evidence type="ECO:0000256" key="3">
    <source>
        <dbReference type="PROSITE-ProRule" id="PRU00708"/>
    </source>
</evidence>
<keyword evidence="5" id="KW-1185">Reference proteome</keyword>
<comment type="caution">
    <text evidence="4">The sequence shown here is derived from an EMBL/GenBank/DDBJ whole genome shotgun (WGS) entry which is preliminary data.</text>
</comment>
<name>A0A9D5B8K3_PEA</name>
<reference evidence="4 5" key="1">
    <citation type="journal article" date="2022" name="Nat. Genet.">
        <title>Improved pea reference genome and pan-genome highlight genomic features and evolutionary characteristics.</title>
        <authorList>
            <person name="Yang T."/>
            <person name="Liu R."/>
            <person name="Luo Y."/>
            <person name="Hu S."/>
            <person name="Wang D."/>
            <person name="Wang C."/>
            <person name="Pandey M.K."/>
            <person name="Ge S."/>
            <person name="Xu Q."/>
            <person name="Li N."/>
            <person name="Li G."/>
            <person name="Huang Y."/>
            <person name="Saxena R.K."/>
            <person name="Ji Y."/>
            <person name="Li M."/>
            <person name="Yan X."/>
            <person name="He Y."/>
            <person name="Liu Y."/>
            <person name="Wang X."/>
            <person name="Xiang C."/>
            <person name="Varshney R.K."/>
            <person name="Ding H."/>
            <person name="Gao S."/>
            <person name="Zong X."/>
        </authorList>
    </citation>
    <scope>NUCLEOTIDE SEQUENCE [LARGE SCALE GENOMIC DNA]</scope>
    <source>
        <strain evidence="4 5">cv. Zhongwan 6</strain>
    </source>
</reference>
<evidence type="ECO:0000256" key="1">
    <source>
        <dbReference type="ARBA" id="ARBA00007626"/>
    </source>
</evidence>
<dbReference type="PROSITE" id="PS51375">
    <property type="entry name" value="PPR"/>
    <property type="match status" value="3"/>
</dbReference>
<evidence type="ECO:0000313" key="4">
    <source>
        <dbReference type="EMBL" id="KAI5433836.1"/>
    </source>
</evidence>
<dbReference type="PANTHER" id="PTHR47447">
    <property type="entry name" value="OS03G0856100 PROTEIN"/>
    <property type="match status" value="1"/>
</dbReference>
<feature type="repeat" description="PPR" evidence="3">
    <location>
        <begin position="79"/>
        <end position="113"/>
    </location>
</feature>
<evidence type="ECO:0008006" key="6">
    <source>
        <dbReference type="Google" id="ProtNLM"/>
    </source>
</evidence>
<dbReference type="AlphaFoldDB" id="A0A9D5B8K3"/>
<dbReference type="Gramene" id="Psat02G0090800-T1">
    <property type="protein sequence ID" value="KAI5433836.1"/>
    <property type="gene ID" value="KIW84_020908"/>
</dbReference>
<dbReference type="InterPro" id="IPR002885">
    <property type="entry name" value="PPR_rpt"/>
</dbReference>
<dbReference type="Gene3D" id="1.25.40.10">
    <property type="entry name" value="Tetratricopeptide repeat domain"/>
    <property type="match status" value="2"/>
</dbReference>
<accession>A0A9D5B8K3</accession>
<dbReference type="Proteomes" id="UP001058974">
    <property type="component" value="Chromosome 2"/>
</dbReference>
<organism evidence="4 5">
    <name type="scientific">Pisum sativum</name>
    <name type="common">Garden pea</name>
    <name type="synonym">Lathyrus oleraceus</name>
    <dbReference type="NCBI Taxonomy" id="3888"/>
    <lineage>
        <taxon>Eukaryota</taxon>
        <taxon>Viridiplantae</taxon>
        <taxon>Streptophyta</taxon>
        <taxon>Embryophyta</taxon>
        <taxon>Tracheophyta</taxon>
        <taxon>Spermatophyta</taxon>
        <taxon>Magnoliopsida</taxon>
        <taxon>eudicotyledons</taxon>
        <taxon>Gunneridae</taxon>
        <taxon>Pentapetalae</taxon>
        <taxon>rosids</taxon>
        <taxon>fabids</taxon>
        <taxon>Fabales</taxon>
        <taxon>Fabaceae</taxon>
        <taxon>Papilionoideae</taxon>
        <taxon>50 kb inversion clade</taxon>
        <taxon>NPAAA clade</taxon>
        <taxon>Hologalegina</taxon>
        <taxon>IRL clade</taxon>
        <taxon>Fabeae</taxon>
        <taxon>Lathyrus</taxon>
    </lineage>
</organism>
<keyword evidence="2" id="KW-0677">Repeat</keyword>
<comment type="similarity">
    <text evidence="1">Belongs to the PPR family. P subfamily.</text>
</comment>
<feature type="repeat" description="PPR" evidence="3">
    <location>
        <begin position="44"/>
        <end position="78"/>
    </location>
</feature>
<proteinExistence type="inferred from homology"/>
<protein>
    <recommendedName>
        <fullName evidence="6">Pentatricopeptide repeat-containing protein</fullName>
    </recommendedName>
</protein>